<name>S3CJH3_GLAL2</name>
<dbReference type="GO" id="GO:0030170">
    <property type="term" value="F:pyridoxal phosphate binding"/>
    <property type="evidence" value="ECO:0007669"/>
    <property type="project" value="InterPro"/>
</dbReference>
<dbReference type="SUPFAM" id="SSF53383">
    <property type="entry name" value="PLP-dependent transferases"/>
    <property type="match status" value="1"/>
</dbReference>
<evidence type="ECO:0000313" key="5">
    <source>
        <dbReference type="Proteomes" id="UP000016922"/>
    </source>
</evidence>
<organism evidence="4 5">
    <name type="scientific">Glarea lozoyensis (strain ATCC 20868 / MF5171)</name>
    <dbReference type="NCBI Taxonomy" id="1116229"/>
    <lineage>
        <taxon>Eukaryota</taxon>
        <taxon>Fungi</taxon>
        <taxon>Dikarya</taxon>
        <taxon>Ascomycota</taxon>
        <taxon>Pezizomycotina</taxon>
        <taxon>Leotiomycetes</taxon>
        <taxon>Helotiales</taxon>
        <taxon>Helotiaceae</taxon>
        <taxon>Glarea</taxon>
    </lineage>
</organism>
<dbReference type="InterPro" id="IPR015424">
    <property type="entry name" value="PyrdxlP-dep_Trfase"/>
</dbReference>
<dbReference type="PANTHER" id="PTHR43713:SF3">
    <property type="entry name" value="GLUTAMATE-1-SEMIALDEHYDE 2,1-AMINOMUTASE 1, CHLOROPLASTIC-RELATED"/>
    <property type="match status" value="1"/>
</dbReference>
<accession>S3CJH3</accession>
<dbReference type="Gene3D" id="3.90.1150.10">
    <property type="entry name" value="Aspartate Aminotransferase, domain 1"/>
    <property type="match status" value="1"/>
</dbReference>
<dbReference type="eggNOG" id="KOG1401">
    <property type="taxonomic scope" value="Eukaryota"/>
</dbReference>
<dbReference type="RefSeq" id="XP_008086683.1">
    <property type="nucleotide sequence ID" value="XM_008088492.1"/>
</dbReference>
<dbReference type="OrthoDB" id="425114at2759"/>
<dbReference type="Proteomes" id="UP000016922">
    <property type="component" value="Unassembled WGS sequence"/>
</dbReference>
<dbReference type="OMA" id="PHGGTFN"/>
<reference evidence="4 5" key="1">
    <citation type="journal article" date="2013" name="BMC Genomics">
        <title>Genomics-driven discovery of the pneumocandin biosynthetic gene cluster in the fungus Glarea lozoyensis.</title>
        <authorList>
            <person name="Chen L."/>
            <person name="Yue Q."/>
            <person name="Zhang X."/>
            <person name="Xiang M."/>
            <person name="Wang C."/>
            <person name="Li S."/>
            <person name="Che Y."/>
            <person name="Ortiz-Lopez F.J."/>
            <person name="Bills G.F."/>
            <person name="Liu X."/>
            <person name="An Z."/>
        </authorList>
    </citation>
    <scope>NUCLEOTIDE SEQUENCE [LARGE SCALE GENOMIC DNA]</scope>
    <source>
        <strain evidence="5">ATCC 20868 / MF5171</strain>
    </source>
</reference>
<dbReference type="HOGENOM" id="CLU_016922_1_2_1"/>
<comment type="cofactor">
    <cofactor evidence="1">
        <name>pyridoxal 5'-phosphate</name>
        <dbReference type="ChEBI" id="CHEBI:597326"/>
    </cofactor>
</comment>
<dbReference type="InterPro" id="IPR015421">
    <property type="entry name" value="PyrdxlP-dep_Trfase_major"/>
</dbReference>
<proteinExistence type="inferred from homology"/>
<dbReference type="GO" id="GO:0008483">
    <property type="term" value="F:transaminase activity"/>
    <property type="evidence" value="ECO:0007669"/>
    <property type="project" value="InterPro"/>
</dbReference>
<dbReference type="InterPro" id="IPR015422">
    <property type="entry name" value="PyrdxlP-dep_Trfase_small"/>
</dbReference>
<keyword evidence="4" id="KW-0808">Transferase</keyword>
<gene>
    <name evidence="4" type="ORF">GLAREA_01276</name>
</gene>
<sequence>MSKSQPSSEKGHDYVSFVVTKAHAAYYFKNPISAKAHENAAACMPGGNTRTSLHAEPFPLSIISGTGKELTSADGHTYIDFLGEYSAGLLGHSNPRIEEALSKTMKSGWNFGGATLYEKKLARKVTARFSKGGMDLVRFTNSGTEANMMAIGAAIAWTGRKKILVFSSGYHGGTFIFTMAMCKWYHSKTSSTPPLNINLPHEFVAAPFNNLKETKIIIESLPKDSLAAILIEPVQGSSGCRPALPEFLTYLRETCEKLGALFIVDEVMTSRLGPSGYLETLGLRADLITLGKWIGGGMSFGAFGGRGDIMEMFDPARSTKGLMHAGTFNNNVFSMSAGIVALDIYNEQKLKEFNARGDRMKAGITKVLFDTGIYSQEHAEYLKDVREIDSFEDDVRLYTGNDEIVNLPKVLISSRGTMLNLRFTSPQAGAWHNLYYHYMLANGMYLASRGYTPMNLEISDEDVDRFVSLVKEFLIIHLDEIKNQD</sequence>
<evidence type="ECO:0000313" key="4">
    <source>
        <dbReference type="EMBL" id="EPE25364.1"/>
    </source>
</evidence>
<dbReference type="STRING" id="1116229.S3CJH3"/>
<keyword evidence="5" id="KW-1185">Reference proteome</keyword>
<evidence type="ECO:0000256" key="1">
    <source>
        <dbReference type="ARBA" id="ARBA00001933"/>
    </source>
</evidence>
<keyword evidence="2 3" id="KW-0663">Pyridoxal phosphate</keyword>
<evidence type="ECO:0000256" key="3">
    <source>
        <dbReference type="RuleBase" id="RU003560"/>
    </source>
</evidence>
<dbReference type="EMBL" id="KE145371">
    <property type="protein sequence ID" value="EPE25364.1"/>
    <property type="molecule type" value="Genomic_DNA"/>
</dbReference>
<dbReference type="AlphaFoldDB" id="S3CJH3"/>
<comment type="similarity">
    <text evidence="3">Belongs to the class-III pyridoxal-phosphate-dependent aminotransferase family.</text>
</comment>
<protein>
    <submittedName>
        <fullName evidence="4">PLP-dependent transferase</fullName>
    </submittedName>
</protein>
<dbReference type="Pfam" id="PF00202">
    <property type="entry name" value="Aminotran_3"/>
    <property type="match status" value="1"/>
</dbReference>
<dbReference type="Gene3D" id="3.40.640.10">
    <property type="entry name" value="Type I PLP-dependent aspartate aminotransferase-like (Major domain)"/>
    <property type="match status" value="1"/>
</dbReference>
<dbReference type="InterPro" id="IPR005814">
    <property type="entry name" value="Aminotrans_3"/>
</dbReference>
<dbReference type="PANTHER" id="PTHR43713">
    <property type="entry name" value="GLUTAMATE-1-SEMIALDEHYDE 2,1-AMINOMUTASE"/>
    <property type="match status" value="1"/>
</dbReference>
<dbReference type="GeneID" id="19460334"/>
<evidence type="ECO:0000256" key="2">
    <source>
        <dbReference type="ARBA" id="ARBA00022898"/>
    </source>
</evidence>
<dbReference type="KEGG" id="glz:GLAREA_01276"/>